<proteinExistence type="predicted"/>
<dbReference type="InterPro" id="IPR016153">
    <property type="entry name" value="Heat_shock_Hsp33_N"/>
</dbReference>
<accession>A0A9X3Z821</accession>
<evidence type="ECO:0000256" key="5">
    <source>
        <dbReference type="ARBA" id="ARBA00023284"/>
    </source>
</evidence>
<dbReference type="GO" id="GO:0005737">
    <property type="term" value="C:cytoplasm"/>
    <property type="evidence" value="ECO:0007669"/>
    <property type="project" value="InterPro"/>
</dbReference>
<dbReference type="PANTHER" id="PTHR30111">
    <property type="entry name" value="33 KDA CHAPERONIN"/>
    <property type="match status" value="1"/>
</dbReference>
<gene>
    <name evidence="6" type="ORF">NYP16_12600</name>
</gene>
<evidence type="ECO:0000256" key="1">
    <source>
        <dbReference type="ARBA" id="ARBA00022490"/>
    </source>
</evidence>
<sequence>MSEQSDALTFSDVVVPFVLEKRGVNGRVTRLDAVVDTILTRHDYPRTVSTLLGEALAITALLGSLMKFEGIFTLQAKGDGPVSLLVCDFVTAPGSDGAVSIGGTLRGYAKYDVEKLAALSDGSHDLKTLMGGGYLAFTLDQGDFTDRYQGIVDLDGQSLDDCARAYFRNSEQIAADIKTRCALVSGAHGMHWRAGSLLVRHLPAIGGDIDPATAHTEEERLENWDYARAMLTSLRAEELLDPRLSLHDLLYRLYHDDDTRVYSPSHLTFGCRCSEQRLALVIGSFPPEERIEMAKDGEITATCEFCKTDYKFKLADFM</sequence>
<reference evidence="6" key="1">
    <citation type="submission" date="2022-08" db="EMBL/GenBank/DDBJ databases">
        <authorList>
            <person name="Vandamme P."/>
            <person name="Hettiarachchi A."/>
            <person name="Peeters C."/>
            <person name="Cnockaert M."/>
            <person name="Carlier A."/>
        </authorList>
    </citation>
    <scope>NUCLEOTIDE SEQUENCE</scope>
    <source>
        <strain evidence="6">LMG 31809</strain>
    </source>
</reference>
<keyword evidence="5" id="KW-0676">Redox-active center</keyword>
<keyword evidence="4" id="KW-0143">Chaperone</keyword>
<evidence type="ECO:0000313" key="7">
    <source>
        <dbReference type="Proteomes" id="UP001141619"/>
    </source>
</evidence>
<organism evidence="6 7">
    <name type="scientific">Govanella unica</name>
    <dbReference type="NCBI Taxonomy" id="2975056"/>
    <lineage>
        <taxon>Bacteria</taxon>
        <taxon>Pseudomonadati</taxon>
        <taxon>Pseudomonadota</taxon>
        <taxon>Alphaproteobacteria</taxon>
        <taxon>Emcibacterales</taxon>
        <taxon>Govanellaceae</taxon>
        <taxon>Govanella</taxon>
    </lineage>
</organism>
<dbReference type="InterPro" id="IPR016154">
    <property type="entry name" value="Heat_shock_Hsp33_C"/>
</dbReference>
<dbReference type="RefSeq" id="WP_274944499.1">
    <property type="nucleotide sequence ID" value="NZ_JANWOI010000004.1"/>
</dbReference>
<dbReference type="GO" id="GO:0044183">
    <property type="term" value="F:protein folding chaperone"/>
    <property type="evidence" value="ECO:0007669"/>
    <property type="project" value="TreeGrafter"/>
</dbReference>
<dbReference type="Gene3D" id="3.55.30.10">
    <property type="entry name" value="Hsp33 domain"/>
    <property type="match status" value="1"/>
</dbReference>
<dbReference type="SUPFAM" id="SSF118352">
    <property type="entry name" value="HSP33 redox switch-like"/>
    <property type="match status" value="1"/>
</dbReference>
<dbReference type="GO" id="GO:0051082">
    <property type="term" value="F:unfolded protein binding"/>
    <property type="evidence" value="ECO:0007669"/>
    <property type="project" value="InterPro"/>
</dbReference>
<name>A0A9X3Z821_9PROT</name>
<dbReference type="PIRSF" id="PIRSF005261">
    <property type="entry name" value="Heat_shock_Hsp33"/>
    <property type="match status" value="1"/>
</dbReference>
<keyword evidence="7" id="KW-1185">Reference proteome</keyword>
<reference evidence="6" key="2">
    <citation type="journal article" date="2023" name="Syst. Appl. Microbiol.">
        <title>Govania unica gen. nov., sp. nov., a rare biosphere bacterium that represents a novel family in the class Alphaproteobacteria.</title>
        <authorList>
            <person name="Vandamme P."/>
            <person name="Peeters C."/>
            <person name="Hettiarachchi A."/>
            <person name="Cnockaert M."/>
            <person name="Carlier A."/>
        </authorList>
    </citation>
    <scope>NUCLEOTIDE SEQUENCE</scope>
    <source>
        <strain evidence="6">LMG 31809</strain>
    </source>
</reference>
<evidence type="ECO:0000256" key="3">
    <source>
        <dbReference type="ARBA" id="ARBA00023157"/>
    </source>
</evidence>
<dbReference type="Pfam" id="PF01430">
    <property type="entry name" value="HSP33"/>
    <property type="match status" value="1"/>
</dbReference>
<dbReference type="InterPro" id="IPR000397">
    <property type="entry name" value="Heat_shock_Hsp33"/>
</dbReference>
<protein>
    <submittedName>
        <fullName evidence="6">Hsp33 family molecular chaperone HslO</fullName>
    </submittedName>
</protein>
<evidence type="ECO:0000256" key="4">
    <source>
        <dbReference type="ARBA" id="ARBA00023186"/>
    </source>
</evidence>
<dbReference type="PANTHER" id="PTHR30111:SF1">
    <property type="entry name" value="33 KDA CHAPERONIN"/>
    <property type="match status" value="1"/>
</dbReference>
<dbReference type="AlphaFoldDB" id="A0A9X3Z821"/>
<evidence type="ECO:0000313" key="6">
    <source>
        <dbReference type="EMBL" id="MDA5194792.1"/>
    </source>
</evidence>
<keyword evidence="3" id="KW-1015">Disulfide bond</keyword>
<dbReference type="Proteomes" id="UP001141619">
    <property type="component" value="Unassembled WGS sequence"/>
</dbReference>
<keyword evidence="2" id="KW-0862">Zinc</keyword>
<keyword evidence="1" id="KW-0963">Cytoplasm</keyword>
<dbReference type="SUPFAM" id="SSF64397">
    <property type="entry name" value="Hsp33 domain"/>
    <property type="match status" value="1"/>
</dbReference>
<comment type="caution">
    <text evidence="6">The sequence shown here is derived from an EMBL/GenBank/DDBJ whole genome shotgun (WGS) entry which is preliminary data.</text>
</comment>
<dbReference type="EMBL" id="JANWOI010000004">
    <property type="protein sequence ID" value="MDA5194792.1"/>
    <property type="molecule type" value="Genomic_DNA"/>
</dbReference>
<dbReference type="CDD" id="cd00498">
    <property type="entry name" value="Hsp33"/>
    <property type="match status" value="1"/>
</dbReference>
<evidence type="ECO:0000256" key="2">
    <source>
        <dbReference type="ARBA" id="ARBA00022833"/>
    </source>
</evidence>
<dbReference type="GO" id="GO:0042026">
    <property type="term" value="P:protein refolding"/>
    <property type="evidence" value="ECO:0007669"/>
    <property type="project" value="TreeGrafter"/>
</dbReference>
<dbReference type="Gene3D" id="3.90.1280.10">
    <property type="entry name" value="HSP33 redox switch-like"/>
    <property type="match status" value="1"/>
</dbReference>